<dbReference type="EMBL" id="CP003364">
    <property type="protein sequence ID" value="AGA28364.1"/>
    <property type="molecule type" value="Genomic_DNA"/>
</dbReference>
<dbReference type="HOGENOM" id="CLU_031963_0_0_0"/>
<evidence type="ECO:0000313" key="1">
    <source>
        <dbReference type="EMBL" id="AGA28364.1"/>
    </source>
</evidence>
<organism evidence="1 2">
    <name type="scientific">Singulisphaera acidiphila (strain ATCC BAA-1392 / DSM 18658 / VKM B-2454 / MOB10)</name>
    <dbReference type="NCBI Taxonomy" id="886293"/>
    <lineage>
        <taxon>Bacteria</taxon>
        <taxon>Pseudomonadati</taxon>
        <taxon>Planctomycetota</taxon>
        <taxon>Planctomycetia</taxon>
        <taxon>Isosphaerales</taxon>
        <taxon>Isosphaeraceae</taxon>
        <taxon>Singulisphaera</taxon>
    </lineage>
</organism>
<sequence>MRIRWLAVAGMAVLVFASRARSDEPINLRVLYAGDPKNARTADFRSFLEKHFTKVGLADYLSLGQAETKGYDVVILDWPGLPPRDQAGFRHPALDRNYDRPTILIGGGSLGVGRSQQLKLDDMCICLGDAAHDIVATHEIFRRPHQILIDFEERQTPQHYRSWPNGGRLGETMKVWKIQQRGWSLGNPLDLSYMPGMVSDPCGFTDSPDCEFIASGINMKSPEAVAIGRQGNFLLWGFYSPPTDLTPEGRKCFVNAICYIKKFDGQAPLVRKTSRFSARQLALVLASGFKAVSDREWFMNSQPEPLRKDPEKLAELHRTLREMYRGQFPEELRRLFGDDPEQYIKYYRENLEFLRPGPGSGISFVLDEDVKGLGLSNRKVELLDRCIGMLAKGEQPDRALRILKRYTTEDYADAKDWRTWLETYRDRLYFTDVGGFKFMIAPESMRGATGTATDRPEPDSEDPVVACAEVSPGQVQAGESLDLVVRVRMAPNWHIYAADGTSAPGFPTTLKLTLPKGVEPERGWTYPEPSRGIDGQRIYEGTVEFRRKLRVDREAARGSVVVSCEFGYQACDLRSCRLPTKENLEVKVEITERSDTTPSP</sequence>
<name>L0DG86_SINAD</name>
<dbReference type="RefSeq" id="WP_015247493.1">
    <property type="nucleotide sequence ID" value="NC_019892.1"/>
</dbReference>
<dbReference type="OrthoDB" id="243450at2"/>
<dbReference type="Proteomes" id="UP000010798">
    <property type="component" value="Chromosome"/>
</dbReference>
<proteinExistence type="predicted"/>
<accession>L0DG86</accession>
<reference evidence="1 2" key="1">
    <citation type="submission" date="2012-02" db="EMBL/GenBank/DDBJ databases">
        <title>Complete sequence of chromosome of Singulisphaera acidiphila DSM 18658.</title>
        <authorList>
            <consortium name="US DOE Joint Genome Institute (JGI-PGF)"/>
            <person name="Lucas S."/>
            <person name="Copeland A."/>
            <person name="Lapidus A."/>
            <person name="Glavina del Rio T."/>
            <person name="Dalin E."/>
            <person name="Tice H."/>
            <person name="Bruce D."/>
            <person name="Goodwin L."/>
            <person name="Pitluck S."/>
            <person name="Peters L."/>
            <person name="Ovchinnikova G."/>
            <person name="Chertkov O."/>
            <person name="Kyrpides N."/>
            <person name="Mavromatis K."/>
            <person name="Ivanova N."/>
            <person name="Brettin T."/>
            <person name="Detter J.C."/>
            <person name="Han C."/>
            <person name="Larimer F."/>
            <person name="Land M."/>
            <person name="Hauser L."/>
            <person name="Markowitz V."/>
            <person name="Cheng J.-F."/>
            <person name="Hugenholtz P."/>
            <person name="Woyke T."/>
            <person name="Wu D."/>
            <person name="Tindall B."/>
            <person name="Pomrenke H."/>
            <person name="Brambilla E."/>
            <person name="Klenk H.-P."/>
            <person name="Eisen J.A."/>
        </authorList>
    </citation>
    <scope>NUCLEOTIDE SEQUENCE [LARGE SCALE GENOMIC DNA]</scope>
    <source>
        <strain evidence="2">ATCC BAA-1392 / DSM 18658 / VKM B-2454 / MOB10</strain>
    </source>
</reference>
<gene>
    <name evidence="1" type="ordered locus">Sinac_4157</name>
</gene>
<dbReference type="STRING" id="886293.Sinac_4157"/>
<dbReference type="KEGG" id="saci:Sinac_4157"/>
<dbReference type="eggNOG" id="COG4233">
    <property type="taxonomic scope" value="Bacteria"/>
</dbReference>
<protein>
    <submittedName>
        <fullName evidence="1">Uncharacterized protein</fullName>
    </submittedName>
</protein>
<keyword evidence="2" id="KW-1185">Reference proteome</keyword>
<dbReference type="AlphaFoldDB" id="L0DG86"/>
<evidence type="ECO:0000313" key="2">
    <source>
        <dbReference type="Proteomes" id="UP000010798"/>
    </source>
</evidence>